<feature type="compositionally biased region" description="Basic and acidic residues" evidence="1">
    <location>
        <begin position="153"/>
        <end position="170"/>
    </location>
</feature>
<feature type="region of interest" description="Disordered" evidence="1">
    <location>
        <begin position="1"/>
        <end position="30"/>
    </location>
</feature>
<evidence type="ECO:0000313" key="2">
    <source>
        <dbReference type="EMBL" id="GAQ91353.1"/>
    </source>
</evidence>
<protein>
    <submittedName>
        <fullName evidence="2">Uncharacterized protein</fullName>
    </submittedName>
</protein>
<gene>
    <name evidence="2" type="ORF">KFL_007710030</name>
</gene>
<feature type="compositionally biased region" description="Low complexity" evidence="1">
    <location>
        <begin position="395"/>
        <end position="409"/>
    </location>
</feature>
<dbReference type="AlphaFoldDB" id="A0A1Y1IKY1"/>
<feature type="region of interest" description="Disordered" evidence="1">
    <location>
        <begin position="102"/>
        <end position="225"/>
    </location>
</feature>
<reference evidence="2 3" key="1">
    <citation type="journal article" date="2014" name="Nat. Commun.">
        <title>Klebsormidium flaccidum genome reveals primary factors for plant terrestrial adaptation.</title>
        <authorList>
            <person name="Hori K."/>
            <person name="Maruyama F."/>
            <person name="Fujisawa T."/>
            <person name="Togashi T."/>
            <person name="Yamamoto N."/>
            <person name="Seo M."/>
            <person name="Sato S."/>
            <person name="Yamada T."/>
            <person name="Mori H."/>
            <person name="Tajima N."/>
            <person name="Moriyama T."/>
            <person name="Ikeuchi M."/>
            <person name="Watanabe M."/>
            <person name="Wada H."/>
            <person name="Kobayashi K."/>
            <person name="Saito M."/>
            <person name="Masuda T."/>
            <person name="Sasaki-Sekimoto Y."/>
            <person name="Mashiguchi K."/>
            <person name="Awai K."/>
            <person name="Shimojima M."/>
            <person name="Masuda S."/>
            <person name="Iwai M."/>
            <person name="Nobusawa T."/>
            <person name="Narise T."/>
            <person name="Kondo S."/>
            <person name="Saito H."/>
            <person name="Sato R."/>
            <person name="Murakawa M."/>
            <person name="Ihara Y."/>
            <person name="Oshima-Yamada Y."/>
            <person name="Ohtaka K."/>
            <person name="Satoh M."/>
            <person name="Sonobe K."/>
            <person name="Ishii M."/>
            <person name="Ohtani R."/>
            <person name="Kanamori-Sato M."/>
            <person name="Honoki R."/>
            <person name="Miyazaki D."/>
            <person name="Mochizuki H."/>
            <person name="Umetsu J."/>
            <person name="Higashi K."/>
            <person name="Shibata D."/>
            <person name="Kamiya Y."/>
            <person name="Sato N."/>
            <person name="Nakamura Y."/>
            <person name="Tabata S."/>
            <person name="Ida S."/>
            <person name="Kurokawa K."/>
            <person name="Ohta H."/>
        </authorList>
    </citation>
    <scope>NUCLEOTIDE SEQUENCE [LARGE SCALE GENOMIC DNA]</scope>
    <source>
        <strain evidence="2 3">NIES-2285</strain>
    </source>
</reference>
<feature type="compositionally biased region" description="Acidic residues" evidence="1">
    <location>
        <begin position="188"/>
        <end position="200"/>
    </location>
</feature>
<name>A0A1Y1IKY1_KLENI</name>
<accession>A0A1Y1IKY1</accession>
<dbReference type="EMBL" id="DF237720">
    <property type="protein sequence ID" value="GAQ91353.1"/>
    <property type="molecule type" value="Genomic_DNA"/>
</dbReference>
<feature type="compositionally biased region" description="Basic and acidic residues" evidence="1">
    <location>
        <begin position="201"/>
        <end position="218"/>
    </location>
</feature>
<feature type="region of interest" description="Disordered" evidence="1">
    <location>
        <begin position="240"/>
        <end position="298"/>
    </location>
</feature>
<evidence type="ECO:0000313" key="3">
    <source>
        <dbReference type="Proteomes" id="UP000054558"/>
    </source>
</evidence>
<sequence>MHYRKLAQPEDADGETMGLNEYLKSGKGNQSFCGIDWGTAARGPMQSDASRVAQHANPQIATALPRGPTQMTAILEQRAGEPPEQENVPPNSDALTLYLSKPRPHAKLRGLRKEGSGRVPQMKRTFGLDLRQLSRQQEGSDSEAEWEAGNEALARKKAERSAQRKRDAENRRRRQSAGGPRVSRGEGAEDMELDSDDDSMDLDRNAEMAGDPKQRQGEEEGGLARRAAVKLDAAWKTNPIFDNAWPEKQAAPGPQIVPPPAAVSPPKTKTAANPSPSQTPPPQISAAPHASLSAQAKKLAERILKERAAVSSRSTAVHMSEAVQVAEAGQVAEEVDFPALEGSPPRVNSVGSREEELVAGQMASGSAAEGEMREREEEMPEVMDGPAEDERPVEQATTSQAADAATAATQVPIGSRAVVRFAERKPVEKFRRLKTMLVKSRKSLASAGLTIDHGVRRSTRARQRPLEWWRNESFDWERSHDSLPTISKVVLLSPDPIWPRNDGRKSVKLQSIRAAAKRPALAITSG</sequence>
<dbReference type="OrthoDB" id="1939643at2759"/>
<proteinExistence type="predicted"/>
<organism evidence="2 3">
    <name type="scientific">Klebsormidium nitens</name>
    <name type="common">Green alga</name>
    <name type="synonym">Ulothrix nitens</name>
    <dbReference type="NCBI Taxonomy" id="105231"/>
    <lineage>
        <taxon>Eukaryota</taxon>
        <taxon>Viridiplantae</taxon>
        <taxon>Streptophyta</taxon>
        <taxon>Klebsormidiophyceae</taxon>
        <taxon>Klebsormidiales</taxon>
        <taxon>Klebsormidiaceae</taxon>
        <taxon>Klebsormidium</taxon>
    </lineage>
</organism>
<dbReference type="Proteomes" id="UP000054558">
    <property type="component" value="Unassembled WGS sequence"/>
</dbReference>
<evidence type="ECO:0000256" key="1">
    <source>
        <dbReference type="SAM" id="MobiDB-lite"/>
    </source>
</evidence>
<feature type="region of interest" description="Disordered" evidence="1">
    <location>
        <begin position="335"/>
        <end position="409"/>
    </location>
</feature>
<keyword evidence="3" id="KW-1185">Reference proteome</keyword>